<evidence type="ECO:0000313" key="3">
    <source>
        <dbReference type="Proteomes" id="UP000317998"/>
    </source>
</evidence>
<dbReference type="OrthoDB" id="9778569at2"/>
<dbReference type="RefSeq" id="WP_141879446.1">
    <property type="nucleotide sequence ID" value="NZ_VFOM01000001.1"/>
</dbReference>
<dbReference type="InterPro" id="IPR010394">
    <property type="entry name" value="5-nucleotidase"/>
</dbReference>
<dbReference type="GO" id="GO:0000166">
    <property type="term" value="F:nucleotide binding"/>
    <property type="evidence" value="ECO:0007669"/>
    <property type="project" value="InterPro"/>
</dbReference>
<dbReference type="AlphaFoldDB" id="A0A542YGJ0"/>
<dbReference type="EMBL" id="VFOM01000001">
    <property type="protein sequence ID" value="TQL47161.1"/>
    <property type="molecule type" value="Genomic_DNA"/>
</dbReference>
<dbReference type="PANTHER" id="PTHR31367">
    <property type="entry name" value="CYTOSOLIC 5'-NUCLEOTIDASE 1 FAMILY MEMBER"/>
    <property type="match status" value="1"/>
</dbReference>
<feature type="region of interest" description="Disordered" evidence="1">
    <location>
        <begin position="308"/>
        <end position="329"/>
    </location>
</feature>
<dbReference type="PANTHER" id="PTHR31367:SF5">
    <property type="entry name" value="CYTOSOLIC 5'-NUCLEOTIDASE 1A"/>
    <property type="match status" value="1"/>
</dbReference>
<comment type="caution">
    <text evidence="2">The sequence shown here is derived from an EMBL/GenBank/DDBJ whole genome shotgun (WGS) entry which is preliminary data.</text>
</comment>
<sequence length="343" mass="37193">MPYELSNRLVVGVASSALFDLAVSDAYFLANGEQAYREYQEEHLDDVLGPGVAFSFIRRLLGLNDLRDAANPLVEVIVLSKNDPSTGLRVMRSIQTHGLSISRALFMQGKSPYEYIDALDMSLFLSGNDGDVRSAMALGFPAGLVLESASVDDDDGGALRVAFDFDGVVADDEAERVYQGPGGMVAFRDHEVANRSVPLDRGPLREFLRDLNLIQTVEEDRRLIEPDYQPRLRVSIVTARNAPAHERAIRTLQQWGVTANDAFFLGGIDKGKVLKVLKPHIFFDDQKGHLESTSAYASSVHIPYGVANESPRASSGDSGSPLPSGDAVVGNDDGAVVLAEEVV</sequence>
<dbReference type="GO" id="GO:0009117">
    <property type="term" value="P:nucleotide metabolic process"/>
    <property type="evidence" value="ECO:0007669"/>
    <property type="project" value="InterPro"/>
</dbReference>
<dbReference type="GO" id="GO:0000287">
    <property type="term" value="F:magnesium ion binding"/>
    <property type="evidence" value="ECO:0007669"/>
    <property type="project" value="InterPro"/>
</dbReference>
<organism evidence="2 3">
    <name type="scientific">Homoserinimonas aerilata</name>
    <dbReference type="NCBI Taxonomy" id="1162970"/>
    <lineage>
        <taxon>Bacteria</taxon>
        <taxon>Bacillati</taxon>
        <taxon>Actinomycetota</taxon>
        <taxon>Actinomycetes</taxon>
        <taxon>Micrococcales</taxon>
        <taxon>Microbacteriaceae</taxon>
        <taxon>Homoserinimonas</taxon>
    </lineage>
</organism>
<dbReference type="GO" id="GO:0005737">
    <property type="term" value="C:cytoplasm"/>
    <property type="evidence" value="ECO:0007669"/>
    <property type="project" value="InterPro"/>
</dbReference>
<gene>
    <name evidence="2" type="ORF">FB562_0209</name>
</gene>
<proteinExistence type="predicted"/>
<accession>A0A542YGJ0</accession>
<feature type="compositionally biased region" description="Low complexity" evidence="1">
    <location>
        <begin position="314"/>
        <end position="329"/>
    </location>
</feature>
<name>A0A542YGJ0_9MICO</name>
<dbReference type="GO" id="GO:0008253">
    <property type="term" value="F:5'-nucleotidase activity"/>
    <property type="evidence" value="ECO:0007669"/>
    <property type="project" value="InterPro"/>
</dbReference>
<protein>
    <submittedName>
        <fullName evidence="2">5'-nucleotidase</fullName>
    </submittedName>
</protein>
<reference evidence="2 3" key="1">
    <citation type="submission" date="2019-06" db="EMBL/GenBank/DDBJ databases">
        <title>Sequencing the genomes of 1000 actinobacteria strains.</title>
        <authorList>
            <person name="Klenk H.-P."/>
        </authorList>
    </citation>
    <scope>NUCLEOTIDE SEQUENCE [LARGE SCALE GENOMIC DNA]</scope>
    <source>
        <strain evidence="2 3">DSM 26477</strain>
    </source>
</reference>
<evidence type="ECO:0000313" key="2">
    <source>
        <dbReference type="EMBL" id="TQL47161.1"/>
    </source>
</evidence>
<keyword evidence="3" id="KW-1185">Reference proteome</keyword>
<dbReference type="Proteomes" id="UP000317998">
    <property type="component" value="Unassembled WGS sequence"/>
</dbReference>
<dbReference type="Pfam" id="PF06189">
    <property type="entry name" value="5-nucleotidase"/>
    <property type="match status" value="1"/>
</dbReference>
<evidence type="ECO:0000256" key="1">
    <source>
        <dbReference type="SAM" id="MobiDB-lite"/>
    </source>
</evidence>